<evidence type="ECO:0000259" key="1">
    <source>
        <dbReference type="Pfam" id="PF01636"/>
    </source>
</evidence>
<keyword evidence="3" id="KW-1185">Reference proteome</keyword>
<dbReference type="EMBL" id="BAABJM010000001">
    <property type="protein sequence ID" value="GAA5047775.1"/>
    <property type="molecule type" value="Genomic_DNA"/>
</dbReference>
<organism evidence="2 3">
    <name type="scientific">Nocardia callitridis</name>
    <dbReference type="NCBI Taxonomy" id="648753"/>
    <lineage>
        <taxon>Bacteria</taxon>
        <taxon>Bacillati</taxon>
        <taxon>Actinomycetota</taxon>
        <taxon>Actinomycetes</taxon>
        <taxon>Mycobacteriales</taxon>
        <taxon>Nocardiaceae</taxon>
        <taxon>Nocardia</taxon>
    </lineage>
</organism>
<dbReference type="Gene3D" id="3.90.1200.10">
    <property type="match status" value="1"/>
</dbReference>
<dbReference type="Gene3D" id="3.30.200.20">
    <property type="entry name" value="Phosphorylase Kinase, domain 1"/>
    <property type="match status" value="1"/>
</dbReference>
<evidence type="ECO:0000313" key="2">
    <source>
        <dbReference type="EMBL" id="GAA5047775.1"/>
    </source>
</evidence>
<dbReference type="PANTHER" id="PTHR21310:SF42">
    <property type="entry name" value="BIFUNCTIONAL AAC_APH"/>
    <property type="match status" value="1"/>
</dbReference>
<dbReference type="InterPro" id="IPR011009">
    <property type="entry name" value="Kinase-like_dom_sf"/>
</dbReference>
<dbReference type="CDD" id="cd05155">
    <property type="entry name" value="APH_ChoK_like_1"/>
    <property type="match status" value="1"/>
</dbReference>
<gene>
    <name evidence="2" type="ORF">GCM10023318_14710</name>
</gene>
<reference evidence="3" key="1">
    <citation type="journal article" date="2019" name="Int. J. Syst. Evol. Microbiol.">
        <title>The Global Catalogue of Microorganisms (GCM) 10K type strain sequencing project: providing services to taxonomists for standard genome sequencing and annotation.</title>
        <authorList>
            <consortium name="The Broad Institute Genomics Platform"/>
            <consortium name="The Broad Institute Genome Sequencing Center for Infectious Disease"/>
            <person name="Wu L."/>
            <person name="Ma J."/>
        </authorList>
    </citation>
    <scope>NUCLEOTIDE SEQUENCE [LARGE SCALE GENOMIC DNA]</scope>
    <source>
        <strain evidence="3">JCM 18298</strain>
    </source>
</reference>
<evidence type="ECO:0000313" key="3">
    <source>
        <dbReference type="Proteomes" id="UP001500603"/>
    </source>
</evidence>
<dbReference type="InterPro" id="IPR051678">
    <property type="entry name" value="AGP_Transferase"/>
</dbReference>
<dbReference type="InterPro" id="IPR002575">
    <property type="entry name" value="Aminoglycoside_PTrfase"/>
</dbReference>
<sequence>MPVANDGWDNRTYRLGEEMTVRLPTAAGYAPAVSKEDRWLPRLAPVLPVSVPEVLAQGEPGCGYPFSWSVRRWIPGEAADRAVIDSAVEFAVSVAEFIRALQCSDTTEAPLAGAHSFYRGAALRHYDQETRDCLDALGDRVDTIAATAVWENALASEWQDDPVWFHGDIAPGNLLINHGKLTAVIDFGTCGVGDPACDLVLAWTALSGESRAAFRRTIDLDNATWGRARGWALWKALLMLVDGQPTDPGLHVRNRHIVDEILTDYQASR</sequence>
<protein>
    <submittedName>
        <fullName evidence="2">Aminoglycoside phosphotransferase family protein</fullName>
    </submittedName>
</protein>
<accession>A0ABP9K0F2</accession>
<dbReference type="Proteomes" id="UP001500603">
    <property type="component" value="Unassembled WGS sequence"/>
</dbReference>
<name>A0ABP9K0F2_9NOCA</name>
<feature type="domain" description="Aminoglycoside phosphotransferase" evidence="1">
    <location>
        <begin position="5"/>
        <end position="231"/>
    </location>
</feature>
<proteinExistence type="predicted"/>
<dbReference type="SUPFAM" id="SSF56112">
    <property type="entry name" value="Protein kinase-like (PK-like)"/>
    <property type="match status" value="1"/>
</dbReference>
<comment type="caution">
    <text evidence="2">The sequence shown here is derived from an EMBL/GenBank/DDBJ whole genome shotgun (WGS) entry which is preliminary data.</text>
</comment>
<dbReference type="Pfam" id="PF01636">
    <property type="entry name" value="APH"/>
    <property type="match status" value="1"/>
</dbReference>
<dbReference type="PANTHER" id="PTHR21310">
    <property type="entry name" value="AMINOGLYCOSIDE PHOSPHOTRANSFERASE-RELATED-RELATED"/>
    <property type="match status" value="1"/>
</dbReference>